<accession>A0AAW1QJ96</accession>
<comment type="caution">
    <text evidence="1">The sequence shown here is derived from an EMBL/GenBank/DDBJ whole genome shotgun (WGS) entry which is preliminary data.</text>
</comment>
<dbReference type="Proteomes" id="UP001438707">
    <property type="component" value="Unassembled WGS sequence"/>
</dbReference>
<gene>
    <name evidence="1" type="ORF">WJX74_002286</name>
</gene>
<reference evidence="1 2" key="1">
    <citation type="journal article" date="2024" name="Nat. Commun.">
        <title>Phylogenomics reveals the evolutionary origins of lichenization in chlorophyte algae.</title>
        <authorList>
            <person name="Puginier C."/>
            <person name="Libourel C."/>
            <person name="Otte J."/>
            <person name="Skaloud P."/>
            <person name="Haon M."/>
            <person name="Grisel S."/>
            <person name="Petersen M."/>
            <person name="Berrin J.G."/>
            <person name="Delaux P.M."/>
            <person name="Dal Grande F."/>
            <person name="Keller J."/>
        </authorList>
    </citation>
    <scope>NUCLEOTIDE SEQUENCE [LARGE SCALE GENOMIC DNA]</scope>
    <source>
        <strain evidence="1 2">SAG 2145</strain>
    </source>
</reference>
<keyword evidence="2" id="KW-1185">Reference proteome</keyword>
<organism evidence="1 2">
    <name type="scientific">Apatococcus lobatus</name>
    <dbReference type="NCBI Taxonomy" id="904363"/>
    <lineage>
        <taxon>Eukaryota</taxon>
        <taxon>Viridiplantae</taxon>
        <taxon>Chlorophyta</taxon>
        <taxon>core chlorophytes</taxon>
        <taxon>Trebouxiophyceae</taxon>
        <taxon>Chlorellales</taxon>
        <taxon>Chlorellaceae</taxon>
        <taxon>Apatococcus</taxon>
    </lineage>
</organism>
<protein>
    <submittedName>
        <fullName evidence="1">Uncharacterized protein</fullName>
    </submittedName>
</protein>
<name>A0AAW1QJ96_9CHLO</name>
<evidence type="ECO:0000313" key="1">
    <source>
        <dbReference type="EMBL" id="KAK9821353.1"/>
    </source>
</evidence>
<proteinExistence type="predicted"/>
<dbReference type="EMBL" id="JALJOS010000038">
    <property type="protein sequence ID" value="KAK9821353.1"/>
    <property type="molecule type" value="Genomic_DNA"/>
</dbReference>
<dbReference type="AlphaFoldDB" id="A0AAW1QJ96"/>
<evidence type="ECO:0000313" key="2">
    <source>
        <dbReference type="Proteomes" id="UP001438707"/>
    </source>
</evidence>
<sequence>MSEPQTKKQRVEAEKADIKKAAQEAAEKASPEEIVAKLLKDDTYGQTYCDQLGISLKQNDADSLFKWLCCAQLFSSGLSEALTLKASRALLDAKLIDTPKSVHDASQDDIVTALDHKFQRKEQTSGYLHSAAAVLLDKYDGSLYKLRDAAKKEPEEERKLLTEIKGLAKVGVDIFFREAQLVWDEVTPFIDKRASESAEKLGLPTTAAELQKLVGGDKKKLAVLAAALVRLALAKGKGEEDIKEILEEK</sequence>